<dbReference type="InterPro" id="IPR050482">
    <property type="entry name" value="Sensor_HK_TwoCompSys"/>
</dbReference>
<evidence type="ECO:0000256" key="5">
    <source>
        <dbReference type="ARBA" id="ARBA00023012"/>
    </source>
</evidence>
<feature type="compositionally biased region" description="Basic and acidic residues" evidence="6">
    <location>
        <begin position="390"/>
        <end position="399"/>
    </location>
</feature>
<gene>
    <name evidence="8" type="ORF">JS533_005825</name>
</gene>
<evidence type="ECO:0000313" key="9">
    <source>
        <dbReference type="Proteomes" id="UP000710815"/>
    </source>
</evidence>
<keyword evidence="7" id="KW-0812">Transmembrane</keyword>
<feature type="transmembrane region" description="Helical" evidence="7">
    <location>
        <begin position="235"/>
        <end position="256"/>
    </location>
</feature>
<evidence type="ECO:0000256" key="3">
    <source>
        <dbReference type="ARBA" id="ARBA00022679"/>
    </source>
</evidence>
<dbReference type="PANTHER" id="PTHR24421">
    <property type="entry name" value="NITRATE/NITRITE SENSOR PROTEIN NARX-RELATED"/>
    <property type="match status" value="1"/>
</dbReference>
<evidence type="ECO:0000256" key="4">
    <source>
        <dbReference type="ARBA" id="ARBA00022777"/>
    </source>
</evidence>
<protein>
    <recommendedName>
        <fullName evidence="2">histidine kinase</fullName>
        <ecNumber evidence="2">2.7.13.3</ecNumber>
    </recommendedName>
</protein>
<keyword evidence="3" id="KW-0808">Transferase</keyword>
<evidence type="ECO:0000256" key="6">
    <source>
        <dbReference type="SAM" id="MobiDB-lite"/>
    </source>
</evidence>
<feature type="region of interest" description="Disordered" evidence="6">
    <location>
        <begin position="1"/>
        <end position="25"/>
    </location>
</feature>
<feature type="compositionally biased region" description="Low complexity" evidence="6">
    <location>
        <begin position="333"/>
        <end position="343"/>
    </location>
</feature>
<evidence type="ECO:0000256" key="7">
    <source>
        <dbReference type="SAM" id="Phobius"/>
    </source>
</evidence>
<dbReference type="Gene3D" id="3.30.565.10">
    <property type="entry name" value="Histidine kinase-like ATPase, C-terminal domain"/>
    <property type="match status" value="1"/>
</dbReference>
<dbReference type="EMBL" id="JAFEJT020000018">
    <property type="protein sequence ID" value="MCH9275789.1"/>
    <property type="molecule type" value="Genomic_DNA"/>
</dbReference>
<keyword evidence="5" id="KW-0902">Two-component regulatory system</keyword>
<dbReference type="PANTHER" id="PTHR24421:SF10">
    <property type="entry name" value="NITRATE_NITRITE SENSOR PROTEIN NARQ"/>
    <property type="match status" value="1"/>
</dbReference>
<sequence length="551" mass="56963">MTDGTFPQPSPKPSPNRLSRRPPTWSDATRAARRLAQRYGDHRWTAAFATLFAAYLTLGSIVEHMARYAAPTWGSAAATAVCAAACLLLPALPTAGAAVLTLVWSATPWIVGVSAGSATGVAGDPIGALVDGLSGGSMGSPSGAASASGWTVGSSLPNIVANVGTGGVSNVAIPVLPPNLEYAVLFAVGVAVFHAGLRCLPAPVAAIVIYTCGTLAVAVRAGIAAAAFTDAGFDVAGGLIATIVRFAVAGVAGYALREQMRRQATEAALERNRLLLERSRTRETVAAGLHDDVSNKLAFLLMVMDRRLEAGDPVGGEELRLMRKAAQEAYGTTRGLIRTLGRTPRADSDTNDDGSGRTNAESSGDAFDAPNAGTFGEAGSGPRDATNDGTYKDAFDDSGRGTAGVTMPSADSLAGYRWIGLIGERLRAHDARLAESGFDGTGLPPTAETAPPAIARPVLGETLAFIDECYANIVRHADPDSPYIVAVNATADRIIVSCADTVRGDEPVRHATVKGTGLTRHRVVIERLGGTLTASRDGDAWQCEAIIPYCA</sequence>
<dbReference type="EC" id="2.7.13.3" evidence="2"/>
<evidence type="ECO:0000256" key="1">
    <source>
        <dbReference type="ARBA" id="ARBA00000085"/>
    </source>
</evidence>
<comment type="caution">
    <text evidence="8">The sequence shown here is derived from an EMBL/GenBank/DDBJ whole genome shotgun (WGS) entry which is preliminary data.</text>
</comment>
<organism evidence="8 9">
    <name type="scientific">Bifidobacterium amazonense</name>
    <dbReference type="NCBI Taxonomy" id="2809027"/>
    <lineage>
        <taxon>Bacteria</taxon>
        <taxon>Bacillati</taxon>
        <taxon>Actinomycetota</taxon>
        <taxon>Actinomycetes</taxon>
        <taxon>Bifidobacteriales</taxon>
        <taxon>Bifidobacteriaceae</taxon>
        <taxon>Bifidobacterium</taxon>
    </lineage>
</organism>
<reference evidence="8 9" key="2">
    <citation type="journal article" date="2021" name="Syst. Appl. Microbiol.">
        <title>Phylogenetic classification of ten novel species belonging to the genus Bifidobacterium comprising B. phasiani sp. nov., B. pongonis sp. nov., B. saguinibicoloris sp. nov., B. colobi sp. nov., B. simiiventris sp. nov., B. santillanense sp. nov., B. miconis sp. nov., B. amazonense sp. nov., B. pluvialisilvae sp. nov., and B. miconisargentati sp. nov.</title>
        <authorList>
            <person name="Lugli G.A."/>
            <person name="Calvete-Torre I."/>
            <person name="Alessandri G."/>
            <person name="Milani C."/>
            <person name="Turroni F."/>
            <person name="Laiolo P."/>
            <person name="Ossiprandi M.C."/>
            <person name="Margolles A."/>
            <person name="Ruiz L."/>
            <person name="Ventura M."/>
        </authorList>
    </citation>
    <scope>NUCLEOTIDE SEQUENCE [LARGE SCALE GENOMIC DNA]</scope>
    <source>
        <strain evidence="8 9">MA1</strain>
    </source>
</reference>
<evidence type="ECO:0000256" key="2">
    <source>
        <dbReference type="ARBA" id="ARBA00012438"/>
    </source>
</evidence>
<feature type="transmembrane region" description="Helical" evidence="7">
    <location>
        <begin position="74"/>
        <end position="104"/>
    </location>
</feature>
<reference evidence="8 9" key="1">
    <citation type="journal article" date="2021" name="Environ. Microbiol.">
        <title>Genetic insights into the dark matter of the mammalian gut microbiota through targeted genome reconstruction.</title>
        <authorList>
            <person name="Lugli G.A."/>
            <person name="Alessandri G."/>
            <person name="Milani C."/>
            <person name="Viappiani A."/>
            <person name="Fontana F."/>
            <person name="Tarracchini C."/>
            <person name="Mancabelli L."/>
            <person name="Argentini C."/>
            <person name="Ruiz L."/>
            <person name="Margolles A."/>
            <person name="van Sinderen D."/>
            <person name="Turroni F."/>
            <person name="Ventura M."/>
        </authorList>
    </citation>
    <scope>NUCLEOTIDE SEQUENCE [LARGE SCALE GENOMIC DNA]</scope>
    <source>
        <strain evidence="8 9">MA1</strain>
    </source>
</reference>
<name>A0ABS9VUL3_9BIFI</name>
<accession>A0ABS9VUL3</accession>
<keyword evidence="4 8" id="KW-0418">Kinase</keyword>
<feature type="region of interest" description="Disordered" evidence="6">
    <location>
        <begin position="333"/>
        <end position="407"/>
    </location>
</feature>
<dbReference type="InterPro" id="IPR036890">
    <property type="entry name" value="HATPase_C_sf"/>
</dbReference>
<dbReference type="RefSeq" id="WP_241513508.1">
    <property type="nucleotide sequence ID" value="NZ_JAFEJT020000018.1"/>
</dbReference>
<evidence type="ECO:0000313" key="8">
    <source>
        <dbReference type="EMBL" id="MCH9275789.1"/>
    </source>
</evidence>
<dbReference type="GO" id="GO:0016301">
    <property type="term" value="F:kinase activity"/>
    <property type="evidence" value="ECO:0007669"/>
    <property type="project" value="UniProtKB-KW"/>
</dbReference>
<keyword evidence="7" id="KW-0472">Membrane</keyword>
<proteinExistence type="predicted"/>
<feature type="transmembrane region" description="Helical" evidence="7">
    <location>
        <begin position="207"/>
        <end position="229"/>
    </location>
</feature>
<keyword evidence="7" id="KW-1133">Transmembrane helix</keyword>
<dbReference type="Proteomes" id="UP000710815">
    <property type="component" value="Unassembled WGS sequence"/>
</dbReference>
<keyword evidence="9" id="KW-1185">Reference proteome</keyword>
<comment type="catalytic activity">
    <reaction evidence="1">
        <text>ATP + protein L-histidine = ADP + protein N-phospho-L-histidine.</text>
        <dbReference type="EC" id="2.7.13.3"/>
    </reaction>
</comment>
<feature type="transmembrane region" description="Helical" evidence="7">
    <location>
        <begin position="44"/>
        <end position="62"/>
    </location>
</feature>
<feature type="transmembrane region" description="Helical" evidence="7">
    <location>
        <begin position="182"/>
        <end position="200"/>
    </location>
</feature>